<keyword evidence="2" id="KW-1185">Reference proteome</keyword>
<dbReference type="EMBL" id="JBHRTK010000013">
    <property type="protein sequence ID" value="MFC3207396.1"/>
    <property type="molecule type" value="Genomic_DNA"/>
</dbReference>
<dbReference type="RefSeq" id="WP_378221626.1">
    <property type="nucleotide sequence ID" value="NZ_JBHRTK010000013.1"/>
</dbReference>
<dbReference type="Proteomes" id="UP001595583">
    <property type="component" value="Unassembled WGS sequence"/>
</dbReference>
<proteinExistence type="predicted"/>
<evidence type="ECO:0000313" key="2">
    <source>
        <dbReference type="Proteomes" id="UP001595583"/>
    </source>
</evidence>
<reference evidence="2" key="1">
    <citation type="journal article" date="2019" name="Int. J. Syst. Evol. Microbiol.">
        <title>The Global Catalogue of Microorganisms (GCM) 10K type strain sequencing project: providing services to taxonomists for standard genome sequencing and annotation.</title>
        <authorList>
            <consortium name="The Broad Institute Genomics Platform"/>
            <consortium name="The Broad Institute Genome Sequencing Center for Infectious Disease"/>
            <person name="Wu L."/>
            <person name="Ma J."/>
        </authorList>
    </citation>
    <scope>NUCLEOTIDE SEQUENCE [LARGE SCALE GENOMIC DNA]</scope>
    <source>
        <strain evidence="2">KCTC 52165</strain>
    </source>
</reference>
<protein>
    <submittedName>
        <fullName evidence="1">Uncharacterized protein</fullName>
    </submittedName>
</protein>
<name>A0ABV7KGG2_9HYPH</name>
<accession>A0ABV7KGG2</accession>
<gene>
    <name evidence="1" type="ORF">ACFOHJ_14310</name>
</gene>
<comment type="caution">
    <text evidence="1">The sequence shown here is derived from an EMBL/GenBank/DDBJ whole genome shotgun (WGS) entry which is preliminary data.</text>
</comment>
<evidence type="ECO:0000313" key="1">
    <source>
        <dbReference type="EMBL" id="MFC3207396.1"/>
    </source>
</evidence>
<organism evidence="1 2">
    <name type="scientific">Aquamicrobium soli</name>
    <dbReference type="NCBI Taxonomy" id="1811518"/>
    <lineage>
        <taxon>Bacteria</taxon>
        <taxon>Pseudomonadati</taxon>
        <taxon>Pseudomonadota</taxon>
        <taxon>Alphaproteobacteria</taxon>
        <taxon>Hyphomicrobiales</taxon>
        <taxon>Phyllobacteriaceae</taxon>
        <taxon>Aquamicrobium</taxon>
    </lineage>
</organism>
<sequence>MIELGRQFEAAKAKARSFDGAYKSAYKKYEAELAVAGIPENPGDRSEVQRTLERELYRDTGYKAVSDGTNAAIHECVVLMKAIHRVKATTLEGFAVKAAAIAFDQGDFELDPKPSDVAERMLFRLARDMAKAVKAGGANA</sequence>